<accession>A0A067MLL8</accession>
<proteinExistence type="predicted"/>
<reference evidence="2" key="1">
    <citation type="journal article" date="2014" name="Proc. Natl. Acad. Sci. U.S.A.">
        <title>Extensive sampling of basidiomycete genomes demonstrates inadequacy of the white-rot/brown-rot paradigm for wood decay fungi.</title>
        <authorList>
            <person name="Riley R."/>
            <person name="Salamov A.A."/>
            <person name="Brown D.W."/>
            <person name="Nagy L.G."/>
            <person name="Floudas D."/>
            <person name="Held B.W."/>
            <person name="Levasseur A."/>
            <person name="Lombard V."/>
            <person name="Morin E."/>
            <person name="Otillar R."/>
            <person name="Lindquist E.A."/>
            <person name="Sun H."/>
            <person name="LaButti K.M."/>
            <person name="Schmutz J."/>
            <person name="Jabbour D."/>
            <person name="Luo H."/>
            <person name="Baker S.E."/>
            <person name="Pisabarro A.G."/>
            <person name="Walton J.D."/>
            <person name="Blanchette R.A."/>
            <person name="Henrissat B."/>
            <person name="Martin F."/>
            <person name="Cullen D."/>
            <person name="Hibbett D.S."/>
            <person name="Grigoriev I.V."/>
        </authorList>
    </citation>
    <scope>NUCLEOTIDE SEQUENCE [LARGE SCALE GENOMIC DNA]</scope>
    <source>
        <strain evidence="2">FD-172 SS1</strain>
    </source>
</reference>
<dbReference type="AlphaFoldDB" id="A0A067MLL8"/>
<dbReference type="CDD" id="cd10170">
    <property type="entry name" value="ASKHA_NBD_HSP70"/>
    <property type="match status" value="1"/>
</dbReference>
<dbReference type="PANTHER" id="PTHR14187:SF5">
    <property type="entry name" value="HEAT SHOCK 70 KDA PROTEIN 12A"/>
    <property type="match status" value="1"/>
</dbReference>
<gene>
    <name evidence="1" type="ORF">BOTBODRAFT_34434</name>
</gene>
<dbReference type="HOGENOM" id="CLU_009958_4_1_1"/>
<dbReference type="SUPFAM" id="SSF53067">
    <property type="entry name" value="Actin-like ATPase domain"/>
    <property type="match status" value="2"/>
</dbReference>
<evidence type="ECO:0000313" key="1">
    <source>
        <dbReference type="EMBL" id="KDQ12466.1"/>
    </source>
</evidence>
<dbReference type="InterPro" id="IPR043129">
    <property type="entry name" value="ATPase_NBD"/>
</dbReference>
<sequence length="596" mass="66107">MRPFADEPWQKEAKIVVAFDIGTTQAAVSFAHMYPGGAQVLHRVVQWPGQQSQGGEAKIPSLIWYDKSGQARAFGAEARSSEVLDQAEDHGWHLAKHFKLHLHPANMRHQHRIKLDDLPPYVTVDQIYADFMGYLFRHTEKYFKERILDGIQTWESLKSNIEFVIAHPNGWDTAEQGILRQAAVAADLVPSLPVALERIHFVSEAEASVHFVLLHADIEKRLRIYDDFIVCDAGGSTVDTTLYSVDETTPLIRLKEKRTSDCVQAGAIFVNQSAEEHFTLAFTDAGLDADTITEYITDALESFETDAKRTFKSATEDKIINVGGRKFTNAQLGVRRGAMTMKGAQIQEFFDPWITKIVESVNAQVEGHGVQYLLLVGGFGESPYLRQRLLTALGPAGIKITIADDATSKAVADGAVIWFARHAVTARATRYAFGCSVSVSPEPLTDEKVGRRTINGAMGPRIPGFWSEIVPRGTVMATAEEMSEPFSRSFREASPNLSTQIVQIYAYDGTATHPSFIIDRFGNMNSGFREVCHVEADLSALAGSLTRQYGPNGVYWQVHFDIALTFGATELRAYLVWEERGRTKRSAASIIPSTFA</sequence>
<protein>
    <submittedName>
        <fullName evidence="1">Uncharacterized protein</fullName>
    </submittedName>
</protein>
<dbReference type="InParanoid" id="A0A067MLL8"/>
<organism evidence="1 2">
    <name type="scientific">Botryobasidium botryosum (strain FD-172 SS1)</name>
    <dbReference type="NCBI Taxonomy" id="930990"/>
    <lineage>
        <taxon>Eukaryota</taxon>
        <taxon>Fungi</taxon>
        <taxon>Dikarya</taxon>
        <taxon>Basidiomycota</taxon>
        <taxon>Agaricomycotina</taxon>
        <taxon>Agaricomycetes</taxon>
        <taxon>Cantharellales</taxon>
        <taxon>Botryobasidiaceae</taxon>
        <taxon>Botryobasidium</taxon>
    </lineage>
</organism>
<evidence type="ECO:0000313" key="2">
    <source>
        <dbReference type="Proteomes" id="UP000027195"/>
    </source>
</evidence>
<name>A0A067MLL8_BOTB1</name>
<dbReference type="Proteomes" id="UP000027195">
    <property type="component" value="Unassembled WGS sequence"/>
</dbReference>
<dbReference type="EMBL" id="KL198050">
    <property type="protein sequence ID" value="KDQ12466.1"/>
    <property type="molecule type" value="Genomic_DNA"/>
</dbReference>
<dbReference type="OrthoDB" id="2963168at2759"/>
<dbReference type="PANTHER" id="PTHR14187">
    <property type="entry name" value="ALPHA KINASE/ELONGATION FACTOR 2 KINASE"/>
    <property type="match status" value="1"/>
</dbReference>
<dbReference type="STRING" id="930990.A0A067MLL8"/>
<keyword evidence="2" id="KW-1185">Reference proteome</keyword>
<dbReference type="Gene3D" id="3.30.420.40">
    <property type="match status" value="2"/>
</dbReference>
<dbReference type="Gene3D" id="3.90.640.10">
    <property type="entry name" value="Actin, Chain A, domain 4"/>
    <property type="match status" value="1"/>
</dbReference>